<evidence type="ECO:0000259" key="8">
    <source>
        <dbReference type="PROSITE" id="PS51192"/>
    </source>
</evidence>
<feature type="region of interest" description="Disordered" evidence="6">
    <location>
        <begin position="498"/>
        <end position="522"/>
    </location>
</feature>
<dbReference type="GO" id="GO:0016787">
    <property type="term" value="F:hydrolase activity"/>
    <property type="evidence" value="ECO:0007669"/>
    <property type="project" value="UniProtKB-KW"/>
</dbReference>
<evidence type="ECO:0000259" key="7">
    <source>
        <dbReference type="PROSITE" id="PS50206"/>
    </source>
</evidence>
<dbReference type="Pfam" id="PF03880">
    <property type="entry name" value="DbpA"/>
    <property type="match status" value="1"/>
</dbReference>
<organism evidence="10">
    <name type="scientific">marine metagenome</name>
    <dbReference type="NCBI Taxonomy" id="408172"/>
    <lineage>
        <taxon>unclassified sequences</taxon>
        <taxon>metagenomes</taxon>
        <taxon>ecological metagenomes</taxon>
    </lineage>
</organism>
<dbReference type="PROSITE" id="PS50206">
    <property type="entry name" value="RHODANESE_3"/>
    <property type="match status" value="1"/>
</dbReference>
<keyword evidence="2" id="KW-0547">Nucleotide-binding</keyword>
<evidence type="ECO:0000256" key="6">
    <source>
        <dbReference type="SAM" id="MobiDB-lite"/>
    </source>
</evidence>
<feature type="domain" description="Rhodanese" evidence="7">
    <location>
        <begin position="174"/>
        <end position="266"/>
    </location>
</feature>
<dbReference type="GO" id="GO:0003724">
    <property type="term" value="F:RNA helicase activity"/>
    <property type="evidence" value="ECO:0007669"/>
    <property type="project" value="UniProtKB-EC"/>
</dbReference>
<protein>
    <recommendedName>
        <fullName evidence="1">RNA helicase</fullName>
        <ecNumber evidence="1">3.6.4.13</ecNumber>
    </recommendedName>
</protein>
<dbReference type="PANTHER" id="PTHR47963">
    <property type="entry name" value="DEAD-BOX ATP-DEPENDENT RNA HELICASE 47, MITOCHONDRIAL"/>
    <property type="match status" value="1"/>
</dbReference>
<dbReference type="InterPro" id="IPR027417">
    <property type="entry name" value="P-loop_NTPase"/>
</dbReference>
<feature type="non-terminal residue" evidence="10">
    <location>
        <position position="1"/>
    </location>
</feature>
<sequence>VTQSFDDLELPSELTEALSAEGFEEPTEFQRTAIPLLRRGNNLLGAVGPGAGTLLTYGTAILERTKPQGGRPGALVLVATDASATSLAESLARIAATTGHSIGALGGAWLLPERCDVLFATPSEVKSAVDGSSLTLEGVEVLVVDGASAIETISGLDTVGALFEYVAAGAQRVILSQPVTDSVGSIATAHMPKAVRIPPSPAVESTASKPPDRGELRYRITGEDKVEALAPLVSELLDDGARHVLLFCRSADRAADVGDFLTLHGFMAGGPGDETDPIWLAVDALPAREALNESESPAVVATVSLDCPADPDSMDRRHGAGGQATVLLLPREVPHFRETARRTGYRVRPLPPPESVVEDRISVIRDRLEEAATSGDLAPLYVVLEPLLDRFSPQELAAAALALLIPQAPAGATVSPSTAARAERATGTDGWTRLFVSIGEMEGIKPSDLLGALAGESGVDGSSFGKIEIRDTYSLVEVRPSEAEKVIKAVNGSSIRGRSARVDYDRGSTRGKDRRSSRGKSR</sequence>
<proteinExistence type="predicted"/>
<feature type="domain" description="DEAD-box RNA helicase Q" evidence="9">
    <location>
        <begin position="3"/>
        <end position="31"/>
    </location>
</feature>
<dbReference type="GO" id="GO:0005524">
    <property type="term" value="F:ATP binding"/>
    <property type="evidence" value="ECO:0007669"/>
    <property type="project" value="UniProtKB-KW"/>
</dbReference>
<dbReference type="Gene3D" id="3.40.50.300">
    <property type="entry name" value="P-loop containing nucleotide triphosphate hydrolases"/>
    <property type="match status" value="1"/>
</dbReference>
<evidence type="ECO:0000256" key="1">
    <source>
        <dbReference type="ARBA" id="ARBA00012552"/>
    </source>
</evidence>
<dbReference type="EMBL" id="UINC01001172">
    <property type="protein sequence ID" value="SUZ73229.1"/>
    <property type="molecule type" value="Genomic_DNA"/>
</dbReference>
<name>A0A381Q4H9_9ZZZZ</name>
<dbReference type="AlphaFoldDB" id="A0A381Q4H9"/>
<dbReference type="InterPro" id="IPR012677">
    <property type="entry name" value="Nucleotide-bd_a/b_plait_sf"/>
</dbReference>
<dbReference type="PANTHER" id="PTHR47963:SF8">
    <property type="entry name" value="ATP-DEPENDENT RNA HELICASE DEAD"/>
    <property type="match status" value="1"/>
</dbReference>
<accession>A0A381Q4H9</accession>
<dbReference type="InterPro" id="IPR005580">
    <property type="entry name" value="DbpA/CsdA_RNA-bd_dom"/>
</dbReference>
<dbReference type="Gene3D" id="3.30.70.330">
    <property type="match status" value="1"/>
</dbReference>
<dbReference type="InterPro" id="IPR014001">
    <property type="entry name" value="Helicase_ATP-bd"/>
</dbReference>
<dbReference type="GO" id="GO:0003723">
    <property type="term" value="F:RNA binding"/>
    <property type="evidence" value="ECO:0007669"/>
    <property type="project" value="TreeGrafter"/>
</dbReference>
<dbReference type="InterPro" id="IPR011545">
    <property type="entry name" value="DEAD/DEAH_box_helicase_dom"/>
</dbReference>
<feature type="compositionally biased region" description="Basic and acidic residues" evidence="6">
    <location>
        <begin position="500"/>
        <end position="516"/>
    </location>
</feature>
<dbReference type="SUPFAM" id="SSF52540">
    <property type="entry name" value="P-loop containing nucleoside triphosphate hydrolases"/>
    <property type="match status" value="1"/>
</dbReference>
<evidence type="ECO:0000256" key="2">
    <source>
        <dbReference type="ARBA" id="ARBA00022741"/>
    </source>
</evidence>
<dbReference type="InterPro" id="IPR014014">
    <property type="entry name" value="RNA_helicase_DEAD_Q_motif"/>
</dbReference>
<dbReference type="PROSITE" id="PS51195">
    <property type="entry name" value="Q_MOTIF"/>
    <property type="match status" value="1"/>
</dbReference>
<dbReference type="PROSITE" id="PS51192">
    <property type="entry name" value="HELICASE_ATP_BIND_1"/>
    <property type="match status" value="1"/>
</dbReference>
<evidence type="ECO:0000256" key="5">
    <source>
        <dbReference type="ARBA" id="ARBA00022840"/>
    </source>
</evidence>
<evidence type="ECO:0000256" key="3">
    <source>
        <dbReference type="ARBA" id="ARBA00022801"/>
    </source>
</evidence>
<keyword evidence="5" id="KW-0067">ATP-binding</keyword>
<evidence type="ECO:0000256" key="4">
    <source>
        <dbReference type="ARBA" id="ARBA00022806"/>
    </source>
</evidence>
<dbReference type="Pfam" id="PF00270">
    <property type="entry name" value="DEAD"/>
    <property type="match status" value="1"/>
</dbReference>
<feature type="domain" description="Helicase ATP-binding" evidence="8">
    <location>
        <begin position="34"/>
        <end position="197"/>
    </location>
</feature>
<dbReference type="InterPro" id="IPR050547">
    <property type="entry name" value="DEAD_box_RNA_helicases"/>
</dbReference>
<dbReference type="InterPro" id="IPR001763">
    <property type="entry name" value="Rhodanese-like_dom"/>
</dbReference>
<dbReference type="CDD" id="cd12252">
    <property type="entry name" value="RRM_DbpA"/>
    <property type="match status" value="1"/>
</dbReference>
<evidence type="ECO:0000313" key="10">
    <source>
        <dbReference type="EMBL" id="SUZ73229.1"/>
    </source>
</evidence>
<evidence type="ECO:0000259" key="9">
    <source>
        <dbReference type="PROSITE" id="PS51195"/>
    </source>
</evidence>
<keyword evidence="4" id="KW-0347">Helicase</keyword>
<gene>
    <name evidence="10" type="ORF">METZ01_LOCUS26083</name>
</gene>
<keyword evidence="3" id="KW-0378">Hydrolase</keyword>
<reference evidence="10" key="1">
    <citation type="submission" date="2018-05" db="EMBL/GenBank/DDBJ databases">
        <authorList>
            <person name="Lanie J.A."/>
            <person name="Ng W.-L."/>
            <person name="Kazmierczak K.M."/>
            <person name="Andrzejewski T.M."/>
            <person name="Davidsen T.M."/>
            <person name="Wayne K.J."/>
            <person name="Tettelin H."/>
            <person name="Glass J.I."/>
            <person name="Rusch D."/>
            <person name="Podicherti R."/>
            <person name="Tsui H.-C.T."/>
            <person name="Winkler M.E."/>
        </authorList>
    </citation>
    <scope>NUCLEOTIDE SEQUENCE</scope>
</reference>
<dbReference type="EC" id="3.6.4.13" evidence="1"/>